<dbReference type="Proteomes" id="UP001379235">
    <property type="component" value="Unassembled WGS sequence"/>
</dbReference>
<feature type="signal peptide" evidence="10">
    <location>
        <begin position="1"/>
        <end position="28"/>
    </location>
</feature>
<reference evidence="13 14" key="1">
    <citation type="submission" date="2024-03" db="EMBL/GenBank/DDBJ databases">
        <authorList>
            <person name="Jo J.-H."/>
        </authorList>
    </citation>
    <scope>NUCLEOTIDE SEQUENCE [LARGE SCALE GENOMIC DNA]</scope>
    <source>
        <strain evidence="13 14">AS3R-12</strain>
    </source>
</reference>
<evidence type="ECO:0000256" key="8">
    <source>
        <dbReference type="PROSITE-ProRule" id="PRU01360"/>
    </source>
</evidence>
<evidence type="ECO:0000313" key="14">
    <source>
        <dbReference type="Proteomes" id="UP001379235"/>
    </source>
</evidence>
<evidence type="ECO:0000256" key="6">
    <source>
        <dbReference type="ARBA" id="ARBA00023136"/>
    </source>
</evidence>
<dbReference type="PROSITE" id="PS52016">
    <property type="entry name" value="TONB_DEPENDENT_REC_3"/>
    <property type="match status" value="1"/>
</dbReference>
<evidence type="ECO:0000256" key="9">
    <source>
        <dbReference type="RuleBase" id="RU003357"/>
    </source>
</evidence>
<dbReference type="RefSeq" id="WP_339968184.1">
    <property type="nucleotide sequence ID" value="NZ_JBBHJY010000008.1"/>
</dbReference>
<keyword evidence="2 8" id="KW-0813">Transport</keyword>
<proteinExistence type="inferred from homology"/>
<evidence type="ECO:0000256" key="4">
    <source>
        <dbReference type="ARBA" id="ARBA00022692"/>
    </source>
</evidence>
<name>A0ABU8SB51_9SPHN</name>
<dbReference type="PANTHER" id="PTHR47234">
    <property type="match status" value="1"/>
</dbReference>
<evidence type="ECO:0000256" key="10">
    <source>
        <dbReference type="SAM" id="SignalP"/>
    </source>
</evidence>
<keyword evidence="3 8" id="KW-1134">Transmembrane beta strand</keyword>
<dbReference type="PANTHER" id="PTHR47234:SF2">
    <property type="entry name" value="TONB-DEPENDENT RECEPTOR"/>
    <property type="match status" value="1"/>
</dbReference>
<dbReference type="InterPro" id="IPR037066">
    <property type="entry name" value="Plug_dom_sf"/>
</dbReference>
<keyword evidence="10" id="KW-0732">Signal</keyword>
<organism evidence="13 14">
    <name type="scientific">Novosphingobium aquae</name>
    <dbReference type="NCBI Taxonomy" id="3133435"/>
    <lineage>
        <taxon>Bacteria</taxon>
        <taxon>Pseudomonadati</taxon>
        <taxon>Pseudomonadota</taxon>
        <taxon>Alphaproteobacteria</taxon>
        <taxon>Sphingomonadales</taxon>
        <taxon>Sphingomonadaceae</taxon>
        <taxon>Novosphingobium</taxon>
    </lineage>
</organism>
<dbReference type="InterPro" id="IPR036942">
    <property type="entry name" value="Beta-barrel_TonB_sf"/>
</dbReference>
<keyword evidence="6 8" id="KW-0472">Membrane</keyword>
<feature type="domain" description="TonB-dependent receptor-like beta-barrel" evidence="11">
    <location>
        <begin position="393"/>
        <end position="884"/>
    </location>
</feature>
<keyword evidence="7 8" id="KW-0998">Cell outer membrane</keyword>
<dbReference type="InterPro" id="IPR039426">
    <property type="entry name" value="TonB-dep_rcpt-like"/>
</dbReference>
<keyword evidence="13" id="KW-0675">Receptor</keyword>
<dbReference type="Gene3D" id="2.170.130.10">
    <property type="entry name" value="TonB-dependent receptor, plug domain"/>
    <property type="match status" value="1"/>
</dbReference>
<keyword evidence="4 8" id="KW-0812">Transmembrane</keyword>
<dbReference type="SUPFAM" id="SSF56935">
    <property type="entry name" value="Porins"/>
    <property type="match status" value="1"/>
</dbReference>
<evidence type="ECO:0000256" key="7">
    <source>
        <dbReference type="ARBA" id="ARBA00023237"/>
    </source>
</evidence>
<dbReference type="Pfam" id="PF07715">
    <property type="entry name" value="Plug"/>
    <property type="match status" value="1"/>
</dbReference>
<evidence type="ECO:0000256" key="2">
    <source>
        <dbReference type="ARBA" id="ARBA00022448"/>
    </source>
</evidence>
<keyword evidence="14" id="KW-1185">Reference proteome</keyword>
<keyword evidence="5 9" id="KW-0798">TonB box</keyword>
<evidence type="ECO:0000259" key="11">
    <source>
        <dbReference type="Pfam" id="PF00593"/>
    </source>
</evidence>
<comment type="caution">
    <text evidence="13">The sequence shown here is derived from an EMBL/GenBank/DDBJ whole genome shotgun (WGS) entry which is preliminary data.</text>
</comment>
<evidence type="ECO:0000256" key="1">
    <source>
        <dbReference type="ARBA" id="ARBA00004571"/>
    </source>
</evidence>
<dbReference type="InterPro" id="IPR000531">
    <property type="entry name" value="Beta-barrel_TonB"/>
</dbReference>
<comment type="similarity">
    <text evidence="8 9">Belongs to the TonB-dependent receptor family.</text>
</comment>
<evidence type="ECO:0000256" key="5">
    <source>
        <dbReference type="ARBA" id="ARBA00023077"/>
    </source>
</evidence>
<gene>
    <name evidence="13" type="ORF">WG900_14875</name>
</gene>
<sequence>MKAITTFRAGIARTSLALALALPVAAQAQDANEDEKSGDPEIVVTGTFIRGSAPVGSNSISIGEQKLEETAAQSSNELLASIPQVTNYFNRVPVSDLSIAVNQIQISRPNLRNISGNNAASSATLILVDGHRIATAGVNQASVDPDLIPTGAISRVEVMTEGGSATYGADAVAGVINFITHKRFDGVKVDAHYGFADDYWQWDASVTAGKTWENGSAWVSYSYTKNDALYGRDRDFVRNVDYTSSPYRGRDVNCASPNLAVNRILTAFGATISSTTYAAPGLVAGTTNRCDLSEDATIVPRAERHGAMAGLNYEFSDATSIDVRGYWGQRKTRSSSVLNASVTINGNNPTVASSLPAGVVLGIQPFTIFGSPVLDQAAVNFSFEPLLGKDSQTSDTLIREWGANAELRHELGENWGVRLLGNWSESDSRFNLSGVALGRLNSAGAPSAPATAAASFNPFNLASNSPALIADIIDSELAGQVRDTLLNARLIVDGTLFELPAGNVGVAVGYEFMNDKLKKRTGNDIRRGTLGSVAYIPYSRDVHSLFGELKLPLLSDGEGGEMLTLSAQGRYDHYSDFGSTFNPKIGATLKAASWLTIRGNWGTSFTAPTPLDQLGSLSGSISSFPFVPFVKPGTTTLPGANNAIAFQGSRPGLQPQEADTWSFGVDLAPMDGLRISANYYNVSFNNILGTPTPNAGIFTDFPNNVLYDVNGLTSAQITSYLTSAGSLTPALQTQLTNTLASLGGGRVVEVVDFRVGNFGILKVKGVDFSLNYRHKTDFGGFDMAMNFNAPLSRTRQSSPTAALVNELQRETSKLQLQGIVGLDIGAFRAQATMNHSAGYPITPTASVPIQSEVGSFTTLDLFFKYDVPADGMFKDLSFTLNVKNATDATPPVLYRNNPNESGFANGFTIGRMFVLGVSKKF</sequence>
<comment type="subcellular location">
    <subcellularLocation>
        <location evidence="1 8">Cell outer membrane</location>
        <topology evidence="1 8">Multi-pass membrane protein</topology>
    </subcellularLocation>
</comment>
<dbReference type="InterPro" id="IPR012910">
    <property type="entry name" value="Plug_dom"/>
</dbReference>
<accession>A0ABU8SB51</accession>
<dbReference type="EMBL" id="JBBHJY010000008">
    <property type="protein sequence ID" value="MEJ6011202.1"/>
    <property type="molecule type" value="Genomic_DNA"/>
</dbReference>
<dbReference type="Gene3D" id="2.40.170.20">
    <property type="entry name" value="TonB-dependent receptor, beta-barrel domain"/>
    <property type="match status" value="1"/>
</dbReference>
<evidence type="ECO:0000259" key="12">
    <source>
        <dbReference type="Pfam" id="PF07715"/>
    </source>
</evidence>
<evidence type="ECO:0000313" key="13">
    <source>
        <dbReference type="EMBL" id="MEJ6011202.1"/>
    </source>
</evidence>
<feature type="chain" id="PRO_5045530920" evidence="10">
    <location>
        <begin position="29"/>
        <end position="921"/>
    </location>
</feature>
<protein>
    <submittedName>
        <fullName evidence="13">TonB-dependent receptor</fullName>
    </submittedName>
</protein>
<evidence type="ECO:0000256" key="3">
    <source>
        <dbReference type="ARBA" id="ARBA00022452"/>
    </source>
</evidence>
<feature type="domain" description="TonB-dependent receptor plug" evidence="12">
    <location>
        <begin position="60"/>
        <end position="175"/>
    </location>
</feature>
<dbReference type="Pfam" id="PF00593">
    <property type="entry name" value="TonB_dep_Rec_b-barrel"/>
    <property type="match status" value="1"/>
</dbReference>